<dbReference type="PROSITE" id="PS50043">
    <property type="entry name" value="HTH_LUXR_2"/>
    <property type="match status" value="1"/>
</dbReference>
<sequence length="236" mass="25237">MDEFKIKVMLADDHPGMVAGVQHALAEVATISLVGAAANSTELVALLDRVPCDVVVSDYSMPAGDFGDGASLFGLLQRRYPQLKLVVLTMLDNAAVMHTLVTLGIGGIVSKSDALAHLIPAIHAAHTGGKYYSPSANKVIQGIDWNRRGRNAESVLSQRESEVVRLYASGLTINEIAERLHRSKKTISTQKAKAMEKLGIEREVDLFRYAMENGLTATLAVESAPAGQQQDSGTPG</sequence>
<evidence type="ECO:0000259" key="4">
    <source>
        <dbReference type="PROSITE" id="PS50043"/>
    </source>
</evidence>
<dbReference type="GO" id="GO:0000160">
    <property type="term" value="P:phosphorelay signal transduction system"/>
    <property type="evidence" value="ECO:0007669"/>
    <property type="project" value="InterPro"/>
</dbReference>
<dbReference type="Pfam" id="PF00196">
    <property type="entry name" value="GerE"/>
    <property type="match status" value="1"/>
</dbReference>
<keyword evidence="1 3" id="KW-0597">Phosphoprotein</keyword>
<evidence type="ECO:0000256" key="3">
    <source>
        <dbReference type="PROSITE-ProRule" id="PRU00169"/>
    </source>
</evidence>
<keyword evidence="2 6" id="KW-0238">DNA-binding</keyword>
<reference evidence="6 7" key="1">
    <citation type="submission" date="2018-08" db="EMBL/GenBank/DDBJ databases">
        <title>Achromobacter xylosoxidans Genome sequencing and assembly.</title>
        <authorList>
            <person name="Wang R."/>
            <person name="Rensing C."/>
            <person name="Li Y."/>
        </authorList>
    </citation>
    <scope>NUCLEOTIDE SEQUENCE [LARGE SCALE GENOMIC DNA]</scope>
    <source>
        <strain evidence="6 7">GD003A</strain>
    </source>
</reference>
<dbReference type="SUPFAM" id="SSF52172">
    <property type="entry name" value="CheY-like"/>
    <property type="match status" value="1"/>
</dbReference>
<feature type="modified residue" description="4-aspartylphosphate" evidence="3">
    <location>
        <position position="58"/>
    </location>
</feature>
<dbReference type="PANTHER" id="PTHR43214:SF17">
    <property type="entry name" value="TRANSCRIPTIONAL REGULATORY PROTEIN RCSB"/>
    <property type="match status" value="1"/>
</dbReference>
<dbReference type="RefSeq" id="WP_118932006.1">
    <property type="nucleotide sequence ID" value="NZ_CP061008.1"/>
</dbReference>
<dbReference type="SMART" id="SM00421">
    <property type="entry name" value="HTH_LUXR"/>
    <property type="match status" value="1"/>
</dbReference>
<accession>A0A424WHV3</accession>
<dbReference type="SMART" id="SM00448">
    <property type="entry name" value="REC"/>
    <property type="match status" value="1"/>
</dbReference>
<dbReference type="GO" id="GO:0006355">
    <property type="term" value="P:regulation of DNA-templated transcription"/>
    <property type="evidence" value="ECO:0007669"/>
    <property type="project" value="InterPro"/>
</dbReference>
<dbReference type="GO" id="GO:0003677">
    <property type="term" value="F:DNA binding"/>
    <property type="evidence" value="ECO:0007669"/>
    <property type="project" value="UniProtKB-KW"/>
</dbReference>
<dbReference type="PROSITE" id="PS50110">
    <property type="entry name" value="RESPONSE_REGULATORY"/>
    <property type="match status" value="1"/>
</dbReference>
<protein>
    <submittedName>
        <fullName evidence="6">DNA-binding response regulator</fullName>
    </submittedName>
</protein>
<organism evidence="6 7">
    <name type="scientific">Alcaligenes xylosoxydans xylosoxydans</name>
    <name type="common">Achromobacter xylosoxidans</name>
    <dbReference type="NCBI Taxonomy" id="85698"/>
    <lineage>
        <taxon>Bacteria</taxon>
        <taxon>Pseudomonadati</taxon>
        <taxon>Pseudomonadota</taxon>
        <taxon>Betaproteobacteria</taxon>
        <taxon>Burkholderiales</taxon>
        <taxon>Alcaligenaceae</taxon>
        <taxon>Achromobacter</taxon>
    </lineage>
</organism>
<dbReference type="PANTHER" id="PTHR43214">
    <property type="entry name" value="TWO-COMPONENT RESPONSE REGULATOR"/>
    <property type="match status" value="1"/>
</dbReference>
<evidence type="ECO:0000259" key="5">
    <source>
        <dbReference type="PROSITE" id="PS50110"/>
    </source>
</evidence>
<evidence type="ECO:0000313" key="7">
    <source>
        <dbReference type="Proteomes" id="UP000285324"/>
    </source>
</evidence>
<dbReference type="CDD" id="cd06170">
    <property type="entry name" value="LuxR_C_like"/>
    <property type="match status" value="1"/>
</dbReference>
<dbReference type="SUPFAM" id="SSF46894">
    <property type="entry name" value="C-terminal effector domain of the bipartite response regulators"/>
    <property type="match status" value="1"/>
</dbReference>
<evidence type="ECO:0000313" key="6">
    <source>
        <dbReference type="EMBL" id="RPJ92759.1"/>
    </source>
</evidence>
<comment type="caution">
    <text evidence="6">The sequence shown here is derived from an EMBL/GenBank/DDBJ whole genome shotgun (WGS) entry which is preliminary data.</text>
</comment>
<dbReference type="OrthoDB" id="8585266at2"/>
<dbReference type="Pfam" id="PF00072">
    <property type="entry name" value="Response_reg"/>
    <property type="match status" value="1"/>
</dbReference>
<dbReference type="InterPro" id="IPR036388">
    <property type="entry name" value="WH-like_DNA-bd_sf"/>
</dbReference>
<dbReference type="InterPro" id="IPR001789">
    <property type="entry name" value="Sig_transdc_resp-reg_receiver"/>
</dbReference>
<name>A0A424WHV3_ALCXX</name>
<dbReference type="EMBL" id="QVXO01000006">
    <property type="protein sequence ID" value="RPJ92759.1"/>
    <property type="molecule type" value="Genomic_DNA"/>
</dbReference>
<feature type="domain" description="HTH luxR-type" evidence="4">
    <location>
        <begin position="149"/>
        <end position="214"/>
    </location>
</feature>
<dbReference type="InterPro" id="IPR039420">
    <property type="entry name" value="WalR-like"/>
</dbReference>
<feature type="domain" description="Response regulatory" evidence="5">
    <location>
        <begin position="7"/>
        <end position="126"/>
    </location>
</feature>
<dbReference type="InterPro" id="IPR011006">
    <property type="entry name" value="CheY-like_superfamily"/>
</dbReference>
<evidence type="ECO:0000256" key="1">
    <source>
        <dbReference type="ARBA" id="ARBA00022553"/>
    </source>
</evidence>
<dbReference type="Gene3D" id="3.40.50.2300">
    <property type="match status" value="1"/>
</dbReference>
<dbReference type="InterPro" id="IPR000792">
    <property type="entry name" value="Tscrpt_reg_LuxR_C"/>
</dbReference>
<dbReference type="AlphaFoldDB" id="A0A424WHV3"/>
<dbReference type="InterPro" id="IPR058245">
    <property type="entry name" value="NreC/VraR/RcsB-like_REC"/>
</dbReference>
<dbReference type="Gene3D" id="1.10.10.10">
    <property type="entry name" value="Winged helix-like DNA-binding domain superfamily/Winged helix DNA-binding domain"/>
    <property type="match status" value="1"/>
</dbReference>
<dbReference type="CDD" id="cd17535">
    <property type="entry name" value="REC_NarL-like"/>
    <property type="match status" value="1"/>
</dbReference>
<dbReference type="Proteomes" id="UP000285324">
    <property type="component" value="Unassembled WGS sequence"/>
</dbReference>
<gene>
    <name evidence="6" type="ORF">DY367_06475</name>
</gene>
<evidence type="ECO:0000256" key="2">
    <source>
        <dbReference type="ARBA" id="ARBA00023125"/>
    </source>
</evidence>
<dbReference type="InterPro" id="IPR016032">
    <property type="entry name" value="Sig_transdc_resp-reg_C-effctor"/>
</dbReference>
<proteinExistence type="predicted"/>
<dbReference type="PRINTS" id="PR00038">
    <property type="entry name" value="HTHLUXR"/>
</dbReference>